<evidence type="ECO:0000256" key="3">
    <source>
        <dbReference type="ARBA" id="ARBA00023239"/>
    </source>
</evidence>
<keyword evidence="3 6" id="KW-0456">Lyase</keyword>
<dbReference type="PIRSF" id="PIRSF001357">
    <property type="entry name" value="DeoC"/>
    <property type="match status" value="1"/>
</dbReference>
<name>A0ABS8HSJ0_9FIRM</name>
<dbReference type="RefSeq" id="WP_229535239.1">
    <property type="nucleotide sequence ID" value="NZ_JAJHJB010000014.1"/>
</dbReference>
<evidence type="ECO:0000256" key="2">
    <source>
        <dbReference type="ARBA" id="ARBA00022490"/>
    </source>
</evidence>
<proteinExistence type="inferred from homology"/>
<feature type="active site" description="Proton donor/acceptor" evidence="6">
    <location>
        <position position="92"/>
    </location>
</feature>
<dbReference type="SUPFAM" id="SSF51569">
    <property type="entry name" value="Aldolase"/>
    <property type="match status" value="1"/>
</dbReference>
<comment type="function">
    <text evidence="6">Catalyzes a reversible aldol reaction between acetaldehyde and D-glyceraldehyde 3-phosphate to generate 2-deoxy-D-ribose 5-phosphate.</text>
</comment>
<protein>
    <recommendedName>
        <fullName evidence="6">Deoxyribose-phosphate aldolase</fullName>
        <shortName evidence="6">DERA</shortName>
        <ecNumber evidence="6">4.1.2.4</ecNumber>
    </recommendedName>
    <alternativeName>
        <fullName evidence="6">2-deoxy-D-ribose 5-phosphate aldolase</fullName>
    </alternativeName>
    <alternativeName>
        <fullName evidence="6">Phosphodeoxyriboaldolase</fullName>
        <shortName evidence="6">Deoxyriboaldolase</shortName>
    </alternativeName>
</protein>
<evidence type="ECO:0000313" key="7">
    <source>
        <dbReference type="EMBL" id="MCC5466045.1"/>
    </source>
</evidence>
<dbReference type="PANTHER" id="PTHR10889:SF1">
    <property type="entry name" value="DEOXYRIBOSE-PHOSPHATE ALDOLASE"/>
    <property type="match status" value="1"/>
</dbReference>
<evidence type="ECO:0000256" key="5">
    <source>
        <dbReference type="ARBA" id="ARBA00048791"/>
    </source>
</evidence>
<evidence type="ECO:0000256" key="1">
    <source>
        <dbReference type="ARBA" id="ARBA00010936"/>
    </source>
</evidence>
<dbReference type="NCBIfam" id="TIGR00126">
    <property type="entry name" value="deoC"/>
    <property type="match status" value="1"/>
</dbReference>
<gene>
    <name evidence="6 7" type="primary">deoC</name>
    <name evidence="7" type="ORF">LMF89_11815</name>
</gene>
<keyword evidence="4 6" id="KW-0704">Schiff base</keyword>
<dbReference type="CDD" id="cd00959">
    <property type="entry name" value="DeoC"/>
    <property type="match status" value="1"/>
</dbReference>
<comment type="pathway">
    <text evidence="6">Carbohydrate degradation; 2-deoxy-D-ribose 1-phosphate degradation; D-glyceraldehyde 3-phosphate and acetaldehyde from 2-deoxy-alpha-D-ribose 1-phosphate: step 2/2.</text>
</comment>
<dbReference type="HAMAP" id="MF_00114">
    <property type="entry name" value="DeoC_type1"/>
    <property type="match status" value="1"/>
</dbReference>
<feature type="active site" description="Schiff-base intermediate with acetaldehyde" evidence="6">
    <location>
        <position position="154"/>
    </location>
</feature>
<dbReference type="Proteomes" id="UP001165492">
    <property type="component" value="Unassembled WGS sequence"/>
</dbReference>
<dbReference type="InterPro" id="IPR028581">
    <property type="entry name" value="DeoC_typeI"/>
</dbReference>
<comment type="catalytic activity">
    <reaction evidence="5 6">
        <text>2-deoxy-D-ribose 5-phosphate = D-glyceraldehyde 3-phosphate + acetaldehyde</text>
        <dbReference type="Rhea" id="RHEA:12821"/>
        <dbReference type="ChEBI" id="CHEBI:15343"/>
        <dbReference type="ChEBI" id="CHEBI:59776"/>
        <dbReference type="ChEBI" id="CHEBI:62877"/>
        <dbReference type="EC" id="4.1.2.4"/>
    </reaction>
</comment>
<dbReference type="Gene3D" id="3.20.20.70">
    <property type="entry name" value="Aldolase class I"/>
    <property type="match status" value="1"/>
</dbReference>
<dbReference type="Pfam" id="PF01791">
    <property type="entry name" value="DeoC"/>
    <property type="match status" value="1"/>
</dbReference>
<evidence type="ECO:0000313" key="8">
    <source>
        <dbReference type="Proteomes" id="UP001165492"/>
    </source>
</evidence>
<sequence>MNQEALIEMIDYTLLNPIATKEHIQIFCQETITHGFKTVFVNPYYVSFANQLLKDHNIKVGVPIGFSLGGATTKVKVAETVDAIDNGAKEIDMLINLGALKSKEYNIVKYDIAEVVKASQGLVTKVIIETALLTQEEKKIACNLIREAGADFVKTATGFNGGGATVEDVVLLRSVVGKDFGVKAAGGIRTYDDAIKIVKAGANRIGTSNAIAIISGKTGSDSNKNGY</sequence>
<dbReference type="EMBL" id="JAJHJB010000014">
    <property type="protein sequence ID" value="MCC5466045.1"/>
    <property type="molecule type" value="Genomic_DNA"/>
</dbReference>
<accession>A0ABS8HSJ0</accession>
<evidence type="ECO:0000256" key="4">
    <source>
        <dbReference type="ARBA" id="ARBA00023270"/>
    </source>
</evidence>
<reference evidence="7" key="1">
    <citation type="submission" date="2021-11" db="EMBL/GenBank/DDBJ databases">
        <title>Description of a new species Pelosinus isolated from the bottom sediments of Lake Baikal.</title>
        <authorList>
            <person name="Zakharyuk A."/>
        </authorList>
    </citation>
    <scope>NUCLEOTIDE SEQUENCE</scope>
    <source>
        <strain evidence="7">Bkl1</strain>
    </source>
</reference>
<organism evidence="7 8">
    <name type="scientific">Pelosinus baikalensis</name>
    <dbReference type="NCBI Taxonomy" id="2892015"/>
    <lineage>
        <taxon>Bacteria</taxon>
        <taxon>Bacillati</taxon>
        <taxon>Bacillota</taxon>
        <taxon>Negativicutes</taxon>
        <taxon>Selenomonadales</taxon>
        <taxon>Sporomusaceae</taxon>
        <taxon>Pelosinus</taxon>
    </lineage>
</organism>
<keyword evidence="2 6" id="KW-0963">Cytoplasm</keyword>
<comment type="subcellular location">
    <subcellularLocation>
        <location evidence="6">Cytoplasm</location>
    </subcellularLocation>
</comment>
<feature type="active site" description="Proton donor/acceptor" evidence="6">
    <location>
        <position position="183"/>
    </location>
</feature>
<comment type="caution">
    <text evidence="7">The sequence shown here is derived from an EMBL/GenBank/DDBJ whole genome shotgun (WGS) entry which is preliminary data.</text>
</comment>
<keyword evidence="8" id="KW-1185">Reference proteome</keyword>
<dbReference type="InterPro" id="IPR011343">
    <property type="entry name" value="DeoC"/>
</dbReference>
<evidence type="ECO:0000256" key="6">
    <source>
        <dbReference type="HAMAP-Rule" id="MF_00114"/>
    </source>
</evidence>
<comment type="similarity">
    <text evidence="1 6">Belongs to the DeoC/FbaB aldolase family. DeoC type 1 subfamily.</text>
</comment>
<dbReference type="PANTHER" id="PTHR10889">
    <property type="entry name" value="DEOXYRIBOSE-PHOSPHATE ALDOLASE"/>
    <property type="match status" value="1"/>
</dbReference>
<dbReference type="SMART" id="SM01133">
    <property type="entry name" value="DeoC"/>
    <property type="match status" value="1"/>
</dbReference>
<dbReference type="EC" id="4.1.2.4" evidence="6"/>
<dbReference type="GO" id="GO:0004139">
    <property type="term" value="F:deoxyribose-phosphate aldolase activity"/>
    <property type="evidence" value="ECO:0007669"/>
    <property type="project" value="UniProtKB-EC"/>
</dbReference>
<dbReference type="InterPro" id="IPR002915">
    <property type="entry name" value="DeoC/FbaB/LacD_aldolase"/>
</dbReference>
<dbReference type="InterPro" id="IPR013785">
    <property type="entry name" value="Aldolase_TIM"/>
</dbReference>